<dbReference type="PANTHER" id="PTHR35788">
    <property type="entry name" value="EXPORTED PROTEIN-RELATED"/>
    <property type="match status" value="1"/>
</dbReference>
<keyword evidence="3" id="KW-1133">Transmembrane helix</keyword>
<organism evidence="5 6">
    <name type="scientific">Irregularibacter muris</name>
    <dbReference type="NCBI Taxonomy" id="1796619"/>
    <lineage>
        <taxon>Bacteria</taxon>
        <taxon>Bacillati</taxon>
        <taxon>Bacillota</taxon>
        <taxon>Clostridia</taxon>
        <taxon>Eubacteriales</taxon>
        <taxon>Eubacteriaceae</taxon>
        <taxon>Irregularibacter</taxon>
    </lineage>
</organism>
<keyword evidence="1" id="KW-0732">Signal</keyword>
<dbReference type="SMART" id="SM01208">
    <property type="entry name" value="G5"/>
    <property type="match status" value="1"/>
</dbReference>
<dbReference type="Gene3D" id="2.20.230.10">
    <property type="entry name" value="Resuscitation-promoting factor rpfb"/>
    <property type="match status" value="1"/>
</dbReference>
<name>A0AAE3HDT6_9FIRM</name>
<dbReference type="Pfam" id="PF07501">
    <property type="entry name" value="G5"/>
    <property type="match status" value="1"/>
</dbReference>
<dbReference type="PROSITE" id="PS51109">
    <property type="entry name" value="G5"/>
    <property type="match status" value="1"/>
</dbReference>
<gene>
    <name evidence="5" type="ORF">NSA47_01190</name>
</gene>
<dbReference type="PANTHER" id="PTHR35788:SF1">
    <property type="entry name" value="EXPORTED PROTEIN"/>
    <property type="match status" value="1"/>
</dbReference>
<evidence type="ECO:0000256" key="1">
    <source>
        <dbReference type="ARBA" id="ARBA00022729"/>
    </source>
</evidence>
<feature type="transmembrane region" description="Helical" evidence="3">
    <location>
        <begin position="12"/>
        <end position="36"/>
    </location>
</feature>
<evidence type="ECO:0000256" key="3">
    <source>
        <dbReference type="SAM" id="Phobius"/>
    </source>
</evidence>
<dbReference type="EMBL" id="JANKAS010000001">
    <property type="protein sequence ID" value="MCR1897605.1"/>
    <property type="molecule type" value="Genomic_DNA"/>
</dbReference>
<evidence type="ECO:0000313" key="5">
    <source>
        <dbReference type="EMBL" id="MCR1897605.1"/>
    </source>
</evidence>
<evidence type="ECO:0000259" key="4">
    <source>
        <dbReference type="PROSITE" id="PS51109"/>
    </source>
</evidence>
<feature type="domain" description="G5" evidence="4">
    <location>
        <begin position="373"/>
        <end position="452"/>
    </location>
</feature>
<accession>A0AAE3HDT6</accession>
<reference evidence="5" key="1">
    <citation type="submission" date="2022-07" db="EMBL/GenBank/DDBJ databases">
        <title>Enhanced cultured diversity of the mouse gut microbiota enables custom-made synthetic communities.</title>
        <authorList>
            <person name="Afrizal A."/>
        </authorList>
    </citation>
    <scope>NUCLEOTIDE SEQUENCE</scope>
    <source>
        <strain evidence="5">DSM 28593</strain>
    </source>
</reference>
<dbReference type="InterPro" id="IPR007391">
    <property type="entry name" value="Vancomycin_resist_VanW"/>
</dbReference>
<sequence length="512" mass="58019">MQGEEVKSKKPNYLILASIGIIAIAILLFCYLGLLVSKDIIYPNIKIEGINIGYLTKEEAKEKITEKYSEKPEEKKLEVFYGKQQWSYTYDQLGVSQDVDKTLEEAYESGKEGNLFHKMNAYISLKSKGKNLSMKVAMDKDKIKEITKKLNEEIKQDAVDAKIKFEKDKFITTKEKNGLALKEEETISLLEESITQKKNQRIELPVITTAPKIKEEMLKGIKEKMVGFSTKFNGSSWQRGQNIKIAASKIDGKIVLPGEVFSINQVISPITKDNGYLDAPVIVDGQLEPGVGGGVCQVSTTMFNAAVRANLEIVERRHHSFPVHYVPIGQDAMISGDWSDMKFKNTLDSPIYIQMYVNGSTLTTNIYGDNNGVYQEIKLQTDILSTLAPKISYKEDKNQYKDYKKEEKTPKTGYKANVYKVIYKNGKQIKKELLHRDYYRPVNGLIVVGTKEKEVSKEKEKPKEKSPKAPTKPKDPKPEEKPSEQKPKPSEQKPNPEQNPTGTQSEKVPRDE</sequence>
<dbReference type="Pfam" id="PF04294">
    <property type="entry name" value="VanW"/>
    <property type="match status" value="1"/>
</dbReference>
<dbReference type="Proteomes" id="UP001205748">
    <property type="component" value="Unassembled WGS sequence"/>
</dbReference>
<dbReference type="RefSeq" id="WP_257529010.1">
    <property type="nucleotide sequence ID" value="NZ_JANKAS010000001.1"/>
</dbReference>
<proteinExistence type="predicted"/>
<keyword evidence="3" id="KW-0472">Membrane</keyword>
<keyword evidence="6" id="KW-1185">Reference proteome</keyword>
<feature type="region of interest" description="Disordered" evidence="2">
    <location>
        <begin position="452"/>
        <end position="512"/>
    </location>
</feature>
<dbReference type="InterPro" id="IPR022029">
    <property type="entry name" value="YoaR-like_PG-bd"/>
</dbReference>
<evidence type="ECO:0000313" key="6">
    <source>
        <dbReference type="Proteomes" id="UP001205748"/>
    </source>
</evidence>
<protein>
    <submittedName>
        <fullName evidence="5">VanW family protein</fullName>
    </submittedName>
</protein>
<dbReference type="InterPro" id="IPR011098">
    <property type="entry name" value="G5_dom"/>
</dbReference>
<dbReference type="AlphaFoldDB" id="A0AAE3HDT6"/>
<comment type="caution">
    <text evidence="5">The sequence shown here is derived from an EMBL/GenBank/DDBJ whole genome shotgun (WGS) entry which is preliminary data.</text>
</comment>
<evidence type="ECO:0000256" key="2">
    <source>
        <dbReference type="SAM" id="MobiDB-lite"/>
    </source>
</evidence>
<feature type="compositionally biased region" description="Basic and acidic residues" evidence="2">
    <location>
        <begin position="452"/>
        <end position="491"/>
    </location>
</feature>
<keyword evidence="3" id="KW-0812">Transmembrane</keyword>
<dbReference type="InterPro" id="IPR052913">
    <property type="entry name" value="Glycopeptide_resist_protein"/>
</dbReference>
<dbReference type="Pfam" id="PF12229">
    <property type="entry name" value="PG_binding_4"/>
    <property type="match status" value="1"/>
</dbReference>